<dbReference type="Proteomes" id="UP000198287">
    <property type="component" value="Unassembled WGS sequence"/>
</dbReference>
<sequence length="560" mass="63175">MPKRRSKFSYDESQSDSGTDALSSASSEETDEYSAKNPEKNSCRPKMHTADKNRRHALIPTRVVHAKAGGNNASSGHYFSSLHQMKNSAPTVDIISDNRDEEPVAPSSAVGTFDSDAQQLSDKQQKPMITDPSESQECSDEHKPSSSRLSRHRSRNVPKNDRSRDRAPSRTIEEIKSTEDGESILAHIEERIQQAHREFVARKNRKRKLKSSYDQLKTSYLKNKENTSNIQTGVPQTGPTRTRKYSVPIASAEDILKVKNERPTENKKERKPCICRNCNDPNDTRGNKKRKIAEHPCPECSKSFKCPADLSRHMLVHSGQRPYTCGYPDCGRSFKRRSHLSHHERRHEGIVPPSHVSIGSVTPVGTMILAPDAKGHVVRRPLTEQDKKDDDLFRVFFVPAKYEGDYVAKSIHFTKYARLNRAASQVKSNTTRDKSLVNLKSKTACTPRHAVDNGVELDTDNAVAFSVIFKTFKLVDWAKAYHRLRLDSLGNRSNLDAISLFRPWIEYLEEAIKQQVHLLDVTAAAMVRTGIFPDAFKEEGQVQATRTTSLYSIVHGPVYN</sequence>
<dbReference type="GO" id="GO:0000978">
    <property type="term" value="F:RNA polymerase II cis-regulatory region sequence-specific DNA binding"/>
    <property type="evidence" value="ECO:0007669"/>
    <property type="project" value="TreeGrafter"/>
</dbReference>
<dbReference type="FunFam" id="3.30.160.60:FF:000100">
    <property type="entry name" value="Zinc finger 45-like"/>
    <property type="match status" value="1"/>
</dbReference>
<reference evidence="13 14" key="1">
    <citation type="submission" date="2015-12" db="EMBL/GenBank/DDBJ databases">
        <title>The genome of Folsomia candida.</title>
        <authorList>
            <person name="Faddeeva A."/>
            <person name="Derks M.F."/>
            <person name="Anvar Y."/>
            <person name="Smit S."/>
            <person name="Van Straalen N."/>
            <person name="Roelofs D."/>
        </authorList>
    </citation>
    <scope>NUCLEOTIDE SEQUENCE [LARGE SCALE GENOMIC DNA]</scope>
    <source>
        <strain evidence="13 14">VU population</strain>
        <tissue evidence="13">Whole body</tissue>
    </source>
</reference>
<dbReference type="PANTHER" id="PTHR46105">
    <property type="entry name" value="AGAP004733-PA"/>
    <property type="match status" value="1"/>
</dbReference>
<comment type="subcellular location">
    <subcellularLocation>
        <location evidence="1">Nucleus</location>
    </subcellularLocation>
</comment>
<evidence type="ECO:0000256" key="1">
    <source>
        <dbReference type="ARBA" id="ARBA00004123"/>
    </source>
</evidence>
<comment type="caution">
    <text evidence="13">The sequence shown here is derived from an EMBL/GenBank/DDBJ whole genome shotgun (WGS) entry which is preliminary data.</text>
</comment>
<evidence type="ECO:0000259" key="12">
    <source>
        <dbReference type="PROSITE" id="PS50157"/>
    </source>
</evidence>
<dbReference type="PANTHER" id="PTHR46105:SF5">
    <property type="entry name" value="ZINC FINGER AND BTB DOMAIN-CONTAINING PROTEIN 44 ISOFORM X1"/>
    <property type="match status" value="1"/>
</dbReference>
<feature type="compositionally biased region" description="Polar residues" evidence="11">
    <location>
        <begin position="11"/>
        <end position="27"/>
    </location>
</feature>
<dbReference type="SUPFAM" id="SSF57667">
    <property type="entry name" value="beta-beta-alpha zinc fingers"/>
    <property type="match status" value="1"/>
</dbReference>
<feature type="compositionally biased region" description="Basic and acidic residues" evidence="11">
    <location>
        <begin position="158"/>
        <end position="178"/>
    </location>
</feature>
<organism evidence="13 14">
    <name type="scientific">Folsomia candida</name>
    <name type="common">Springtail</name>
    <dbReference type="NCBI Taxonomy" id="158441"/>
    <lineage>
        <taxon>Eukaryota</taxon>
        <taxon>Metazoa</taxon>
        <taxon>Ecdysozoa</taxon>
        <taxon>Arthropoda</taxon>
        <taxon>Hexapoda</taxon>
        <taxon>Collembola</taxon>
        <taxon>Entomobryomorpha</taxon>
        <taxon>Isotomoidea</taxon>
        <taxon>Isotomidae</taxon>
        <taxon>Proisotominae</taxon>
        <taxon>Folsomia</taxon>
    </lineage>
</organism>
<feature type="domain" description="C2H2-type" evidence="12">
    <location>
        <begin position="323"/>
        <end position="352"/>
    </location>
</feature>
<keyword evidence="7" id="KW-0238">DNA-binding</keyword>
<evidence type="ECO:0000256" key="2">
    <source>
        <dbReference type="ARBA" id="ARBA00022723"/>
    </source>
</evidence>
<dbReference type="Pfam" id="PF00096">
    <property type="entry name" value="zf-C2H2"/>
    <property type="match status" value="2"/>
</dbReference>
<feature type="region of interest" description="Disordered" evidence="11">
    <location>
        <begin position="99"/>
        <end position="178"/>
    </location>
</feature>
<evidence type="ECO:0000256" key="7">
    <source>
        <dbReference type="ARBA" id="ARBA00023125"/>
    </source>
</evidence>
<dbReference type="GO" id="GO:0008270">
    <property type="term" value="F:zinc ion binding"/>
    <property type="evidence" value="ECO:0007669"/>
    <property type="project" value="UniProtKB-KW"/>
</dbReference>
<feature type="domain" description="C2H2-type" evidence="12">
    <location>
        <begin position="295"/>
        <end position="322"/>
    </location>
</feature>
<keyword evidence="9" id="KW-0539">Nucleus</keyword>
<evidence type="ECO:0000256" key="6">
    <source>
        <dbReference type="ARBA" id="ARBA00023015"/>
    </source>
</evidence>
<dbReference type="InterPro" id="IPR036236">
    <property type="entry name" value="Znf_C2H2_sf"/>
</dbReference>
<keyword evidence="6" id="KW-0805">Transcription regulation</keyword>
<proteinExistence type="predicted"/>
<dbReference type="PROSITE" id="PS00028">
    <property type="entry name" value="ZINC_FINGER_C2H2_1"/>
    <property type="match status" value="2"/>
</dbReference>
<name>A0A226EH81_FOLCA</name>
<evidence type="ECO:0000256" key="5">
    <source>
        <dbReference type="ARBA" id="ARBA00022833"/>
    </source>
</evidence>
<evidence type="ECO:0000256" key="11">
    <source>
        <dbReference type="SAM" id="MobiDB-lite"/>
    </source>
</evidence>
<gene>
    <name evidence="13" type="ORF">Fcan01_06716</name>
</gene>
<dbReference type="SMART" id="SM00355">
    <property type="entry name" value="ZnF_C2H2"/>
    <property type="match status" value="2"/>
</dbReference>
<evidence type="ECO:0000313" key="13">
    <source>
        <dbReference type="EMBL" id="OXA56942.1"/>
    </source>
</evidence>
<keyword evidence="4 10" id="KW-0863">Zinc-finger</keyword>
<dbReference type="OrthoDB" id="9893417at2759"/>
<evidence type="ECO:0000313" key="14">
    <source>
        <dbReference type="Proteomes" id="UP000198287"/>
    </source>
</evidence>
<accession>A0A226EH81</accession>
<dbReference type="GO" id="GO:0000981">
    <property type="term" value="F:DNA-binding transcription factor activity, RNA polymerase II-specific"/>
    <property type="evidence" value="ECO:0007669"/>
    <property type="project" value="TreeGrafter"/>
</dbReference>
<evidence type="ECO:0000256" key="9">
    <source>
        <dbReference type="ARBA" id="ARBA00023242"/>
    </source>
</evidence>
<evidence type="ECO:0000256" key="8">
    <source>
        <dbReference type="ARBA" id="ARBA00023163"/>
    </source>
</evidence>
<protein>
    <submittedName>
        <fullName evidence="13">Zinc finger protein CKR1</fullName>
    </submittedName>
</protein>
<keyword evidence="3" id="KW-0677">Repeat</keyword>
<dbReference type="GO" id="GO:0005634">
    <property type="term" value="C:nucleus"/>
    <property type="evidence" value="ECO:0007669"/>
    <property type="project" value="UniProtKB-SubCell"/>
</dbReference>
<feature type="region of interest" description="Disordered" evidence="11">
    <location>
        <begin position="1"/>
        <end position="78"/>
    </location>
</feature>
<dbReference type="InterPro" id="IPR050457">
    <property type="entry name" value="ZnFinger_BTB_dom_contain"/>
</dbReference>
<dbReference type="AlphaFoldDB" id="A0A226EH81"/>
<evidence type="ECO:0000256" key="3">
    <source>
        <dbReference type="ARBA" id="ARBA00022737"/>
    </source>
</evidence>
<dbReference type="PROSITE" id="PS50157">
    <property type="entry name" value="ZINC_FINGER_C2H2_2"/>
    <property type="match status" value="2"/>
</dbReference>
<evidence type="ECO:0000256" key="10">
    <source>
        <dbReference type="PROSITE-ProRule" id="PRU00042"/>
    </source>
</evidence>
<feature type="compositionally biased region" description="Basic and acidic residues" evidence="11">
    <location>
        <begin position="33"/>
        <end position="52"/>
    </location>
</feature>
<keyword evidence="14" id="KW-1185">Reference proteome</keyword>
<dbReference type="FunFam" id="3.30.160.60:FF:000446">
    <property type="entry name" value="Zinc finger protein"/>
    <property type="match status" value="1"/>
</dbReference>
<keyword evidence="5" id="KW-0862">Zinc</keyword>
<keyword evidence="2" id="KW-0479">Metal-binding</keyword>
<evidence type="ECO:0000256" key="4">
    <source>
        <dbReference type="ARBA" id="ARBA00022771"/>
    </source>
</evidence>
<keyword evidence="8" id="KW-0804">Transcription</keyword>
<dbReference type="InterPro" id="IPR013087">
    <property type="entry name" value="Znf_C2H2_type"/>
</dbReference>
<dbReference type="Gene3D" id="3.30.160.60">
    <property type="entry name" value="Classic Zinc Finger"/>
    <property type="match status" value="2"/>
</dbReference>
<dbReference type="EMBL" id="LNIX01000003">
    <property type="protein sequence ID" value="OXA56942.1"/>
    <property type="molecule type" value="Genomic_DNA"/>
</dbReference>